<organism evidence="2 3">
    <name type="scientific">Rhodotorula mucilaginosa</name>
    <name type="common">Yeast</name>
    <name type="synonym">Rhodotorula rubra</name>
    <dbReference type="NCBI Taxonomy" id="5537"/>
    <lineage>
        <taxon>Eukaryota</taxon>
        <taxon>Fungi</taxon>
        <taxon>Dikarya</taxon>
        <taxon>Basidiomycota</taxon>
        <taxon>Pucciniomycotina</taxon>
        <taxon>Microbotryomycetes</taxon>
        <taxon>Sporidiobolales</taxon>
        <taxon>Sporidiobolaceae</taxon>
        <taxon>Rhodotorula</taxon>
    </lineage>
</organism>
<gene>
    <name evidence="2" type="ORF">C6P46_002871</name>
</gene>
<feature type="compositionally biased region" description="Low complexity" evidence="1">
    <location>
        <begin position="138"/>
        <end position="155"/>
    </location>
</feature>
<feature type="region of interest" description="Disordered" evidence="1">
    <location>
        <begin position="14"/>
        <end position="193"/>
    </location>
</feature>
<accession>A0A9P6VSB6</accession>
<dbReference type="Proteomes" id="UP000777482">
    <property type="component" value="Unassembled WGS sequence"/>
</dbReference>
<dbReference type="EMBL" id="PUHQ01000214">
    <property type="protein sequence ID" value="KAG0653383.1"/>
    <property type="molecule type" value="Genomic_DNA"/>
</dbReference>
<feature type="compositionally biased region" description="Low complexity" evidence="1">
    <location>
        <begin position="107"/>
        <end position="116"/>
    </location>
</feature>
<feature type="compositionally biased region" description="Basic residues" evidence="1">
    <location>
        <begin position="120"/>
        <end position="134"/>
    </location>
</feature>
<feature type="compositionally biased region" description="Low complexity" evidence="1">
    <location>
        <begin position="82"/>
        <end position="97"/>
    </location>
</feature>
<keyword evidence="3" id="KW-1185">Reference proteome</keyword>
<proteinExistence type="predicted"/>
<feature type="compositionally biased region" description="Polar residues" evidence="1">
    <location>
        <begin position="176"/>
        <end position="189"/>
    </location>
</feature>
<dbReference type="AlphaFoldDB" id="A0A9P6VSB6"/>
<reference evidence="2 3" key="1">
    <citation type="submission" date="2020-11" db="EMBL/GenBank/DDBJ databases">
        <title>Kefir isolates.</title>
        <authorList>
            <person name="Marcisauskas S."/>
            <person name="Kim Y."/>
            <person name="Blasche S."/>
        </authorList>
    </citation>
    <scope>NUCLEOTIDE SEQUENCE [LARGE SCALE GENOMIC DNA]</scope>
    <source>
        <strain evidence="2 3">KR</strain>
    </source>
</reference>
<name>A0A9P6VSB6_RHOMI</name>
<evidence type="ECO:0000313" key="2">
    <source>
        <dbReference type="EMBL" id="KAG0653383.1"/>
    </source>
</evidence>
<evidence type="ECO:0000256" key="1">
    <source>
        <dbReference type="SAM" id="MobiDB-lite"/>
    </source>
</evidence>
<protein>
    <submittedName>
        <fullName evidence="2">Uncharacterized protein</fullName>
    </submittedName>
</protein>
<evidence type="ECO:0000313" key="3">
    <source>
        <dbReference type="Proteomes" id="UP000777482"/>
    </source>
</evidence>
<comment type="caution">
    <text evidence="2">The sequence shown here is derived from an EMBL/GenBank/DDBJ whole genome shotgun (WGS) entry which is preliminary data.</text>
</comment>
<sequence length="321" mass="35395">MAFLQFIAALFSSSRPRIATPPPDQLTEQRADLPNSSHGYDDADSDLASGPEPTFLPRSTSASTAAVEPPRKHVRSREEVARWVAAVASETRAQGAAARRRRPSPSTPLSPIRSRSTATKTRRYTTRNVVRKKPQAMPSSPTSSAGSPTSSYSSFPPYPEHACDSATSADEDCLTGDSQSTESVSSTAGVCSPARKVAAAGSRHSSDSRSSFFSWFPPEQLPYSRSASSNSAIFPSTRYSLESVYARAEPSTLVYTALRPQAFSWDTTLMVPHSSYFNEDEHDWPRRRLNREACRLELQRWEMMAVRARRRAQRRKAAKSA</sequence>